<reference evidence="1 2" key="1">
    <citation type="submission" date="2013-08" db="EMBL/GenBank/DDBJ databases">
        <title>Flavobacterium limnosediminis JC2902 genome sequencing.</title>
        <authorList>
            <person name="Lee K."/>
            <person name="Yi H."/>
            <person name="Park S."/>
            <person name="Chun J."/>
        </authorList>
    </citation>
    <scope>NUCLEOTIDE SEQUENCE [LARGE SCALE GENOMIC DNA]</scope>
    <source>
        <strain evidence="1 2">JC2902</strain>
    </source>
</reference>
<dbReference type="eggNOG" id="ENOG5030YUE">
    <property type="taxonomic scope" value="Bacteria"/>
</dbReference>
<accession>V6SP98</accession>
<dbReference type="PATRIC" id="fig|1341181.4.peg.1785"/>
<proteinExistence type="predicted"/>
<sequence length="47" mass="5250">MAKLYSKKKKATPEMAPKKDTVDFLLSYSKALSITKIGDLTFENIAN</sequence>
<organism evidence="1 2">
    <name type="scientific">Flavobacterium limnosediminis JC2902</name>
    <dbReference type="NCBI Taxonomy" id="1341181"/>
    <lineage>
        <taxon>Bacteria</taxon>
        <taxon>Pseudomonadati</taxon>
        <taxon>Bacteroidota</taxon>
        <taxon>Flavobacteriia</taxon>
        <taxon>Flavobacteriales</taxon>
        <taxon>Flavobacteriaceae</taxon>
        <taxon>Flavobacterium</taxon>
    </lineage>
</organism>
<dbReference type="RefSeq" id="WP_023579434.1">
    <property type="nucleotide sequence ID" value="NZ_AVGG01000007.1"/>
</dbReference>
<protein>
    <submittedName>
        <fullName evidence="1">Uncharacterized protein</fullName>
    </submittedName>
</protein>
<name>V6SP98_9FLAO</name>
<keyword evidence="2" id="KW-1185">Reference proteome</keyword>
<gene>
    <name evidence="1" type="ORF">FLJC2902T_18140</name>
</gene>
<comment type="caution">
    <text evidence="1">The sequence shown here is derived from an EMBL/GenBank/DDBJ whole genome shotgun (WGS) entry which is preliminary data.</text>
</comment>
<dbReference type="AlphaFoldDB" id="V6SP98"/>
<evidence type="ECO:0000313" key="1">
    <source>
        <dbReference type="EMBL" id="ESU28451.1"/>
    </source>
</evidence>
<evidence type="ECO:0000313" key="2">
    <source>
        <dbReference type="Proteomes" id="UP000018004"/>
    </source>
</evidence>
<dbReference type="Proteomes" id="UP000018004">
    <property type="component" value="Unassembled WGS sequence"/>
</dbReference>
<dbReference type="EMBL" id="AVGG01000007">
    <property type="protein sequence ID" value="ESU28451.1"/>
    <property type="molecule type" value="Genomic_DNA"/>
</dbReference>